<feature type="region of interest" description="Disordered" evidence="15">
    <location>
        <begin position="118"/>
        <end position="157"/>
    </location>
</feature>
<dbReference type="GO" id="GO:0003677">
    <property type="term" value="F:DNA binding"/>
    <property type="evidence" value="ECO:0007669"/>
    <property type="project" value="UniProtKB-UniRule"/>
</dbReference>
<dbReference type="GO" id="GO:0042645">
    <property type="term" value="C:mitochondrial nucleoid"/>
    <property type="evidence" value="ECO:0007669"/>
    <property type="project" value="UniProtKB-SubCell"/>
</dbReference>
<keyword evidence="14" id="KW-0539">Nucleus</keyword>
<comment type="subunit">
    <text evidence="13">Monomer; binds DNA as a monomer. Homodimer. Component of the mitochondrial transcription initiation complex, composed at least of TFB2M, TFAM and POLRMT. In this complex TFAM recruits POLRMT to the promoter whereas TFB2M induces structural changes in POLRMT to enable promoter opening and trapping of the DNA non-template strand. Upon metabolic stress, forms a complex composed of FOXO3, SIRT3, TFAM and POLRMT. Interacts with TFB1M and TFB2M. Interacts with CLPX; this enhances DNA-binding.</text>
</comment>
<keyword evidence="4" id="KW-0809">Transit peptide</keyword>
<dbReference type="InterPro" id="IPR036910">
    <property type="entry name" value="HMG_box_dom_sf"/>
</dbReference>
<feature type="DNA-binding region" description="HMG box" evidence="14">
    <location>
        <begin position="361"/>
        <end position="425"/>
    </location>
</feature>
<dbReference type="AlphaFoldDB" id="A0AAV2LLH1"/>
<evidence type="ECO:0000313" key="17">
    <source>
        <dbReference type="EMBL" id="CAL1600237.1"/>
    </source>
</evidence>
<keyword evidence="6 14" id="KW-0238">DNA-binding</keyword>
<dbReference type="Gene3D" id="1.10.30.10">
    <property type="entry name" value="High mobility group box domain"/>
    <property type="match status" value="2"/>
</dbReference>
<dbReference type="CDD" id="cd21987">
    <property type="entry name" value="HMG-box_TFAM_rpt2"/>
    <property type="match status" value="1"/>
</dbReference>
<dbReference type="GO" id="GO:0006357">
    <property type="term" value="P:regulation of transcription by RNA polymerase II"/>
    <property type="evidence" value="ECO:0007669"/>
    <property type="project" value="TreeGrafter"/>
</dbReference>
<protein>
    <recommendedName>
        <fullName evidence="11">Transcription factor A, mitochondrial</fullName>
    </recommendedName>
</protein>
<evidence type="ECO:0000256" key="13">
    <source>
        <dbReference type="ARBA" id="ARBA00046467"/>
    </source>
</evidence>
<comment type="subcellular location">
    <subcellularLocation>
        <location evidence="1">Mitochondrion matrix</location>
        <location evidence="1">Mitochondrion nucleoid</location>
    </subcellularLocation>
</comment>
<keyword evidence="10" id="KW-1135">Mitochondrion nucleoid</keyword>
<keyword evidence="3" id="KW-0677">Repeat</keyword>
<dbReference type="Pfam" id="PF09011">
    <property type="entry name" value="HMG_box_2"/>
    <property type="match status" value="1"/>
</dbReference>
<evidence type="ECO:0000259" key="16">
    <source>
        <dbReference type="PROSITE" id="PS50118"/>
    </source>
</evidence>
<evidence type="ECO:0000256" key="8">
    <source>
        <dbReference type="ARBA" id="ARBA00023159"/>
    </source>
</evidence>
<feature type="domain" description="HMG box" evidence="16">
    <location>
        <begin position="361"/>
        <end position="425"/>
    </location>
</feature>
<evidence type="ECO:0000256" key="15">
    <source>
        <dbReference type="SAM" id="MobiDB-lite"/>
    </source>
</evidence>
<sequence length="486" mass="53426">MSAQSIRVDTAMHRAGFGSAHVYPDSTGVAPGAHTQLSPQHTPCRSPETCVCPRTGLSSVTLQLRGLQSMFHPQINSPNTDRGPGQRGSCRGGPSHLWIHGSRSDLCSSSAALTPPLPPPAGAHAAHCTEFTGSPGPDCRPPAGSPGPAPAAAPPAPGGTRLTPVCVSEARFEAIVNKQLPPAEAEVRFPIMLWQSPGAFCSSPPTSTNSTSLVSAVASHWAKCLFSCTSAAVRSSSFLPTSICGRWLSSLASAPPKRPLNSYMRYVMQQQPIVARLNPEIKSVDVMRKIAQQWRTLRPDQKKPFEEASVKAREQYKVDLKSYTAQLSPEQERQQALDKKQRLAKRKAIRKKRELTSLGKPKRPRSPFNIYMSEHFEEARGATTPGKMKSLLQDWRNLFSHQKQVYTQLAEDDKVRYKNEIKSWEEHMVEIGREDLLREQTRSRKNRITVKAKKITVKRATGKTKPKVTKKTSSSATKTGKTAKNT</sequence>
<evidence type="ECO:0000256" key="4">
    <source>
        <dbReference type="ARBA" id="ARBA00022946"/>
    </source>
</evidence>
<keyword evidence="18" id="KW-1185">Reference proteome</keyword>
<evidence type="ECO:0000256" key="12">
    <source>
        <dbReference type="ARBA" id="ARBA00045216"/>
    </source>
</evidence>
<organism evidence="17 18">
    <name type="scientific">Knipowitschia caucasica</name>
    <name type="common">Caucasian dwarf goby</name>
    <name type="synonym">Pomatoschistus caucasicus</name>
    <dbReference type="NCBI Taxonomy" id="637954"/>
    <lineage>
        <taxon>Eukaryota</taxon>
        <taxon>Metazoa</taxon>
        <taxon>Chordata</taxon>
        <taxon>Craniata</taxon>
        <taxon>Vertebrata</taxon>
        <taxon>Euteleostomi</taxon>
        <taxon>Actinopterygii</taxon>
        <taxon>Neopterygii</taxon>
        <taxon>Teleostei</taxon>
        <taxon>Neoteleostei</taxon>
        <taxon>Acanthomorphata</taxon>
        <taxon>Gobiaria</taxon>
        <taxon>Gobiiformes</taxon>
        <taxon>Gobioidei</taxon>
        <taxon>Gobiidae</taxon>
        <taxon>Gobiinae</taxon>
        <taxon>Knipowitschia</taxon>
    </lineage>
</organism>
<accession>A0AAV2LLH1</accession>
<dbReference type="SMART" id="SM00398">
    <property type="entry name" value="HMG"/>
    <property type="match status" value="2"/>
</dbReference>
<comment type="function">
    <text evidence="12">Binds to the mitochondrial light strand promoter and functions in mitochondrial transcription regulation. Component of the mitochondrial transcription initiation complex, composed at least of TFB2M, TFAM and POLRMT that is required for basal transcription of mitochondrial DNA. In this complex, TFAM recruits POLRMT to a specific promoter whereas TFB2M induces structural changes in POLRMT to enable promoter opening and trapping of the DNA non-template strand. Required for accurate and efficient promoter recognition by the mitochondrial RNA polymerase. Promotes transcription initiation from the HSP1 and the light strand promoter by binding immediately upstream of transcriptional start sites. Is able to unwind DNA. Bends the mitochondrial light strand promoter DNA into a U-turn shape via its HMG boxes. Required for maintenance of normal levels of mitochondrial DNA. May play a role in organizing and compacting mitochondrial DNA.</text>
</comment>
<evidence type="ECO:0000256" key="10">
    <source>
        <dbReference type="ARBA" id="ARBA00023271"/>
    </source>
</evidence>
<evidence type="ECO:0000256" key="6">
    <source>
        <dbReference type="ARBA" id="ARBA00023125"/>
    </source>
</evidence>
<keyword evidence="7" id="KW-0496">Mitochondrion</keyword>
<feature type="compositionally biased region" description="Basic and acidic residues" evidence="15">
    <location>
        <begin position="330"/>
        <end position="341"/>
    </location>
</feature>
<dbReference type="CDD" id="cd00084">
    <property type="entry name" value="HMG-box_SF"/>
    <property type="match status" value="1"/>
</dbReference>
<evidence type="ECO:0000256" key="9">
    <source>
        <dbReference type="ARBA" id="ARBA00023163"/>
    </source>
</evidence>
<evidence type="ECO:0000256" key="11">
    <source>
        <dbReference type="ARBA" id="ARBA00040582"/>
    </source>
</evidence>
<dbReference type="Pfam" id="PF00505">
    <property type="entry name" value="HMG_box"/>
    <property type="match status" value="1"/>
</dbReference>
<dbReference type="SUPFAM" id="SSF47095">
    <property type="entry name" value="HMG-box"/>
    <property type="match status" value="2"/>
</dbReference>
<evidence type="ECO:0000256" key="3">
    <source>
        <dbReference type="ARBA" id="ARBA00022737"/>
    </source>
</evidence>
<feature type="compositionally biased region" description="Pro residues" evidence="15">
    <location>
        <begin position="138"/>
        <end position="157"/>
    </location>
</feature>
<evidence type="ECO:0000256" key="1">
    <source>
        <dbReference type="ARBA" id="ARBA00004436"/>
    </source>
</evidence>
<dbReference type="Proteomes" id="UP001497482">
    <property type="component" value="Chromosome 23"/>
</dbReference>
<dbReference type="InterPro" id="IPR009071">
    <property type="entry name" value="HMG_box_dom"/>
</dbReference>
<dbReference type="PANTHER" id="PTHR48112:SF36">
    <property type="entry name" value="TRANSCRIPTION FACTOR A, MITOCHONDRIAL"/>
    <property type="match status" value="1"/>
</dbReference>
<keyword evidence="5" id="KW-0805">Transcription regulation</keyword>
<evidence type="ECO:0000313" key="18">
    <source>
        <dbReference type="Proteomes" id="UP001497482"/>
    </source>
</evidence>
<dbReference type="PROSITE" id="PS50118">
    <property type="entry name" value="HMG_BOX_2"/>
    <property type="match status" value="2"/>
</dbReference>
<keyword evidence="8" id="KW-0010">Activator</keyword>
<dbReference type="GO" id="GO:0005634">
    <property type="term" value="C:nucleus"/>
    <property type="evidence" value="ECO:0007669"/>
    <property type="project" value="UniProtKB-UniRule"/>
</dbReference>
<name>A0AAV2LLH1_KNICA</name>
<feature type="DNA-binding region" description="HMG box" evidence="14">
    <location>
        <begin position="256"/>
        <end position="324"/>
    </location>
</feature>
<dbReference type="EMBL" id="OZ035845">
    <property type="protein sequence ID" value="CAL1600237.1"/>
    <property type="molecule type" value="Genomic_DNA"/>
</dbReference>
<dbReference type="FunFam" id="1.10.30.10:FF:000043">
    <property type="entry name" value="Transcription factor A, mitochondrial"/>
    <property type="match status" value="1"/>
</dbReference>
<feature type="region of interest" description="Disordered" evidence="15">
    <location>
        <begin position="459"/>
        <end position="486"/>
    </location>
</feature>
<feature type="region of interest" description="Disordered" evidence="15">
    <location>
        <begin position="329"/>
        <end position="366"/>
    </location>
</feature>
<evidence type="ECO:0000256" key="7">
    <source>
        <dbReference type="ARBA" id="ARBA00023128"/>
    </source>
</evidence>
<dbReference type="InterPro" id="IPR050342">
    <property type="entry name" value="HMGB"/>
</dbReference>
<feature type="compositionally biased region" description="Basic residues" evidence="15">
    <location>
        <begin position="342"/>
        <end position="353"/>
    </location>
</feature>
<proteinExistence type="predicted"/>
<gene>
    <name evidence="17" type="ORF">KC01_LOCUS28348</name>
</gene>
<reference evidence="17 18" key="1">
    <citation type="submission" date="2024-04" db="EMBL/GenBank/DDBJ databases">
        <authorList>
            <person name="Waldvogel A.-M."/>
            <person name="Schoenle A."/>
        </authorList>
    </citation>
    <scope>NUCLEOTIDE SEQUENCE [LARGE SCALE GENOMIC DNA]</scope>
</reference>
<feature type="region of interest" description="Disordered" evidence="15">
    <location>
        <begin position="73"/>
        <end position="94"/>
    </location>
</feature>
<keyword evidence="9" id="KW-0804">Transcription</keyword>
<evidence type="ECO:0000256" key="14">
    <source>
        <dbReference type="PROSITE-ProRule" id="PRU00267"/>
    </source>
</evidence>
<evidence type="ECO:0000256" key="5">
    <source>
        <dbReference type="ARBA" id="ARBA00023015"/>
    </source>
</evidence>
<feature type="domain" description="HMG box" evidence="16">
    <location>
        <begin position="256"/>
        <end position="324"/>
    </location>
</feature>
<dbReference type="PANTHER" id="PTHR48112">
    <property type="entry name" value="HIGH MOBILITY GROUP PROTEIN DSP1"/>
    <property type="match status" value="1"/>
</dbReference>
<feature type="compositionally biased region" description="Low complexity" evidence="15">
    <location>
        <begin position="471"/>
        <end position="486"/>
    </location>
</feature>
<keyword evidence="2" id="KW-0597">Phosphoprotein</keyword>
<evidence type="ECO:0000256" key="2">
    <source>
        <dbReference type="ARBA" id="ARBA00022553"/>
    </source>
</evidence>
<feature type="compositionally biased region" description="Basic residues" evidence="15">
    <location>
        <begin position="459"/>
        <end position="470"/>
    </location>
</feature>